<dbReference type="Pfam" id="PF12796">
    <property type="entry name" value="Ank_2"/>
    <property type="match status" value="1"/>
</dbReference>
<keyword evidence="5" id="KW-1185">Reference proteome</keyword>
<dbReference type="AlphaFoldDB" id="A2GMV4"/>
<accession>A2GMV4</accession>
<evidence type="ECO:0000256" key="3">
    <source>
        <dbReference type="PROSITE-ProRule" id="PRU00023"/>
    </source>
</evidence>
<dbReference type="PROSITE" id="PS50297">
    <property type="entry name" value="ANK_REP_REGION"/>
    <property type="match status" value="1"/>
</dbReference>
<keyword evidence="1" id="KW-0677">Repeat</keyword>
<dbReference type="PANTHER" id="PTHR24134">
    <property type="entry name" value="ANKYRIN REPEAT-CONTAINING PROTEIN DDB_G0279043"/>
    <property type="match status" value="1"/>
</dbReference>
<gene>
    <name evidence="4" type="ORF">TVAG_581600</name>
</gene>
<dbReference type="Gene3D" id="1.25.40.20">
    <property type="entry name" value="Ankyrin repeat-containing domain"/>
    <property type="match status" value="1"/>
</dbReference>
<dbReference type="InterPro" id="IPR002110">
    <property type="entry name" value="Ankyrin_rpt"/>
</dbReference>
<dbReference type="SUPFAM" id="SSF48403">
    <property type="entry name" value="Ankyrin repeat"/>
    <property type="match status" value="1"/>
</dbReference>
<dbReference type="Proteomes" id="UP000001542">
    <property type="component" value="Unassembled WGS sequence"/>
</dbReference>
<dbReference type="SMART" id="SM00248">
    <property type="entry name" value="ANK"/>
    <property type="match status" value="3"/>
</dbReference>
<proteinExistence type="predicted"/>
<organism evidence="4 5">
    <name type="scientific">Trichomonas vaginalis (strain ATCC PRA-98 / G3)</name>
    <dbReference type="NCBI Taxonomy" id="412133"/>
    <lineage>
        <taxon>Eukaryota</taxon>
        <taxon>Metamonada</taxon>
        <taxon>Parabasalia</taxon>
        <taxon>Trichomonadida</taxon>
        <taxon>Trichomonadidae</taxon>
        <taxon>Trichomonas</taxon>
    </lineage>
</organism>
<sequence length="226" mass="26206">MMAIRLKYEKIARYLLEIGVDISLVCNESNVFGPDNIATPLKLAIESDLFEIVKLLIEKGAEINERPPKSSDFLVSSPILYSIFYNRAEIFKFLVENGADLSQKYLNYKTGNLNTVLDCALIYKSGEEIIKILREKGCELLNPPVDFYFDKNLVGMQDLDETRNVLMKKELEMKNLQLKNEFFIKLSEIRNLRNDSTIYNLQQTIIMQQKQIMQSNAEKMRKDLET</sequence>
<reference evidence="4" key="1">
    <citation type="submission" date="2006-10" db="EMBL/GenBank/DDBJ databases">
        <authorList>
            <person name="Amadeo P."/>
            <person name="Zhao Q."/>
            <person name="Wortman J."/>
            <person name="Fraser-Liggett C."/>
            <person name="Carlton J."/>
        </authorList>
    </citation>
    <scope>NUCLEOTIDE SEQUENCE</scope>
    <source>
        <strain evidence="4">G3</strain>
    </source>
</reference>
<evidence type="ECO:0000313" key="5">
    <source>
        <dbReference type="Proteomes" id="UP000001542"/>
    </source>
</evidence>
<dbReference type="EMBL" id="DS117522">
    <property type="protein sequence ID" value="EAX81512.1"/>
    <property type="molecule type" value="Genomic_DNA"/>
</dbReference>
<evidence type="ECO:0000256" key="1">
    <source>
        <dbReference type="ARBA" id="ARBA00022737"/>
    </source>
</evidence>
<feature type="repeat" description="ANK" evidence="3">
    <location>
        <begin position="36"/>
        <end position="68"/>
    </location>
</feature>
<evidence type="ECO:0000256" key="2">
    <source>
        <dbReference type="ARBA" id="ARBA00023043"/>
    </source>
</evidence>
<evidence type="ECO:0000313" key="4">
    <source>
        <dbReference type="EMBL" id="EAX81512.1"/>
    </source>
</evidence>
<name>A2GMV4_TRIV3</name>
<dbReference type="InterPro" id="IPR036770">
    <property type="entry name" value="Ankyrin_rpt-contain_sf"/>
</dbReference>
<dbReference type="InParanoid" id="A2GMV4"/>
<keyword evidence="2 3" id="KW-0040">ANK repeat</keyword>
<dbReference type="OrthoDB" id="444631at2759"/>
<reference evidence="4" key="2">
    <citation type="journal article" date="2007" name="Science">
        <title>Draft genome sequence of the sexually transmitted pathogen Trichomonas vaginalis.</title>
        <authorList>
            <person name="Carlton J.M."/>
            <person name="Hirt R.P."/>
            <person name="Silva J.C."/>
            <person name="Delcher A.L."/>
            <person name="Schatz M."/>
            <person name="Zhao Q."/>
            <person name="Wortman J.R."/>
            <person name="Bidwell S.L."/>
            <person name="Alsmark U.C.M."/>
            <person name="Besteiro S."/>
            <person name="Sicheritz-Ponten T."/>
            <person name="Noel C.J."/>
            <person name="Dacks J.B."/>
            <person name="Foster P.G."/>
            <person name="Simillion C."/>
            <person name="Van de Peer Y."/>
            <person name="Miranda-Saavedra D."/>
            <person name="Barton G.J."/>
            <person name="Westrop G.D."/>
            <person name="Mueller S."/>
            <person name="Dessi D."/>
            <person name="Fiori P.L."/>
            <person name="Ren Q."/>
            <person name="Paulsen I."/>
            <person name="Zhang H."/>
            <person name="Bastida-Corcuera F.D."/>
            <person name="Simoes-Barbosa A."/>
            <person name="Brown M.T."/>
            <person name="Hayes R.D."/>
            <person name="Mukherjee M."/>
            <person name="Okumura C.Y."/>
            <person name="Schneider R."/>
            <person name="Smith A.J."/>
            <person name="Vanacova S."/>
            <person name="Villalvazo M."/>
            <person name="Haas B.J."/>
            <person name="Pertea M."/>
            <person name="Feldblyum T.V."/>
            <person name="Utterback T.R."/>
            <person name="Shu C.L."/>
            <person name="Osoegawa K."/>
            <person name="de Jong P.J."/>
            <person name="Hrdy I."/>
            <person name="Horvathova L."/>
            <person name="Zubacova Z."/>
            <person name="Dolezal P."/>
            <person name="Malik S.B."/>
            <person name="Logsdon J.M. Jr."/>
            <person name="Henze K."/>
            <person name="Gupta A."/>
            <person name="Wang C.C."/>
            <person name="Dunne R.L."/>
            <person name="Upcroft J.A."/>
            <person name="Upcroft P."/>
            <person name="White O."/>
            <person name="Salzberg S.L."/>
            <person name="Tang P."/>
            <person name="Chiu C.-H."/>
            <person name="Lee Y.-S."/>
            <person name="Embley T.M."/>
            <person name="Coombs G.H."/>
            <person name="Mottram J.C."/>
            <person name="Tachezy J."/>
            <person name="Fraser-Liggett C.M."/>
            <person name="Johnson P.J."/>
        </authorList>
    </citation>
    <scope>NUCLEOTIDE SEQUENCE [LARGE SCALE GENOMIC DNA]</scope>
    <source>
        <strain evidence="4">G3</strain>
    </source>
</reference>
<protein>
    <submittedName>
        <fullName evidence="4">Ankyrin repeat protein, putative</fullName>
    </submittedName>
</protein>
<dbReference type="PANTHER" id="PTHR24134:SF9">
    <property type="entry name" value="ANKYRIN REPEAT AND SOCS BOX PROTEIN 8"/>
    <property type="match status" value="1"/>
</dbReference>
<dbReference type="PROSITE" id="PS50088">
    <property type="entry name" value="ANK_REPEAT"/>
    <property type="match status" value="1"/>
</dbReference>
<dbReference type="VEuPathDB" id="TrichDB:TVAG_581600"/>
<dbReference type="SMR" id="A2GMV4"/>